<dbReference type="InterPro" id="IPR005804">
    <property type="entry name" value="FA_desaturase_dom"/>
</dbReference>
<dbReference type="Proteomes" id="UP000644693">
    <property type="component" value="Unassembled WGS sequence"/>
</dbReference>
<keyword evidence="1" id="KW-0812">Transmembrane</keyword>
<name>A0A919CJ04_9GAMM</name>
<evidence type="ECO:0000313" key="3">
    <source>
        <dbReference type="EMBL" id="GHD27357.1"/>
    </source>
</evidence>
<feature type="transmembrane region" description="Helical" evidence="1">
    <location>
        <begin position="184"/>
        <end position="214"/>
    </location>
</feature>
<dbReference type="GO" id="GO:0042284">
    <property type="term" value="F:sphingolipid delta-4 desaturase activity"/>
    <property type="evidence" value="ECO:0007669"/>
    <property type="project" value="TreeGrafter"/>
</dbReference>
<dbReference type="CDD" id="cd03510">
    <property type="entry name" value="Rhizobitoxine-FADS-like"/>
    <property type="match status" value="1"/>
</dbReference>
<reference evidence="3" key="2">
    <citation type="submission" date="2020-09" db="EMBL/GenBank/DDBJ databases">
        <authorList>
            <person name="Sun Q."/>
            <person name="Kim S."/>
        </authorList>
    </citation>
    <scope>NUCLEOTIDE SEQUENCE</scope>
    <source>
        <strain evidence="3">KCTC 23430</strain>
    </source>
</reference>
<dbReference type="Pfam" id="PF00487">
    <property type="entry name" value="FA_desaturase"/>
    <property type="match status" value="1"/>
</dbReference>
<dbReference type="AlphaFoldDB" id="A0A919CJ04"/>
<evidence type="ECO:0000313" key="4">
    <source>
        <dbReference type="Proteomes" id="UP000644693"/>
    </source>
</evidence>
<evidence type="ECO:0000256" key="1">
    <source>
        <dbReference type="SAM" id="Phobius"/>
    </source>
</evidence>
<protein>
    <submittedName>
        <fullName evidence="3">Fatty acid desaturase</fullName>
    </submittedName>
</protein>
<accession>A0A919CJ04</accession>
<keyword evidence="1" id="KW-1133">Transmembrane helix</keyword>
<keyword evidence="1" id="KW-0472">Membrane</keyword>
<organism evidence="3 4">
    <name type="scientific">Parahalioglobus pacificus</name>
    <dbReference type="NCBI Taxonomy" id="930806"/>
    <lineage>
        <taxon>Bacteria</taxon>
        <taxon>Pseudomonadati</taxon>
        <taxon>Pseudomonadota</taxon>
        <taxon>Gammaproteobacteria</taxon>
        <taxon>Cellvibrionales</taxon>
        <taxon>Halieaceae</taxon>
        <taxon>Parahalioglobus</taxon>
    </lineage>
</organism>
<proteinExistence type="predicted"/>
<dbReference type="EMBL" id="BMYM01000001">
    <property type="protein sequence ID" value="GHD27357.1"/>
    <property type="molecule type" value="Genomic_DNA"/>
</dbReference>
<evidence type="ECO:0000259" key="2">
    <source>
        <dbReference type="Pfam" id="PF00487"/>
    </source>
</evidence>
<keyword evidence="4" id="KW-1185">Reference proteome</keyword>
<gene>
    <name evidence="3" type="ORF">GCM10007053_05510</name>
</gene>
<comment type="caution">
    <text evidence="3">The sequence shown here is derived from an EMBL/GenBank/DDBJ whole genome shotgun (WGS) entry which is preliminary data.</text>
</comment>
<dbReference type="GO" id="GO:0046513">
    <property type="term" value="P:ceramide biosynthetic process"/>
    <property type="evidence" value="ECO:0007669"/>
    <property type="project" value="TreeGrafter"/>
</dbReference>
<dbReference type="PANTHER" id="PTHR12879:SF8">
    <property type="entry name" value="SPHINGOLIPID DELTA(4)-DESATURASE DES1"/>
    <property type="match status" value="1"/>
</dbReference>
<dbReference type="GO" id="GO:0016020">
    <property type="term" value="C:membrane"/>
    <property type="evidence" value="ECO:0007669"/>
    <property type="project" value="GOC"/>
</dbReference>
<reference evidence="3" key="1">
    <citation type="journal article" date="2014" name="Int. J. Syst. Evol. Microbiol.">
        <title>Complete genome sequence of Corynebacterium casei LMG S-19264T (=DSM 44701T), isolated from a smear-ripened cheese.</title>
        <authorList>
            <consortium name="US DOE Joint Genome Institute (JGI-PGF)"/>
            <person name="Walter F."/>
            <person name="Albersmeier A."/>
            <person name="Kalinowski J."/>
            <person name="Ruckert C."/>
        </authorList>
    </citation>
    <scope>NUCLEOTIDE SEQUENCE</scope>
    <source>
        <strain evidence="3">KCTC 23430</strain>
    </source>
</reference>
<sequence length="304" mass="34464">MTIMRINEYLSKEDVARFTGKSDLRAWALFLANWLSIIVTFAVVGLYPNVFTVLVAWLLLAGRQLGLSVLMHDAGHRTLFKTPWLNDVIGQWFCGLPVFSDMPSYARGHLQHHRKAGTHDDPDLPNYAAYPVSRESFKRKVVRDLSGQTGMKLLIYIAKGASGIISHEQRDSAKPFLQMLSVQLVMLIALAAFGIAWVYLIWLGAFLTTFMLVIRVRQVAEHAAVPDLYDTDPRMNTRTVEAPWWQRWLFAPNGVNFHMEHHFMASVPCYRLSALHEHLRKKGALVGVPVFKGYGELLRHAVPA</sequence>
<dbReference type="PANTHER" id="PTHR12879">
    <property type="entry name" value="SPHINGOLIPID DELTA 4 DESATURASE/C-4 HYDROXYLASE PROTEIN DES2"/>
    <property type="match status" value="1"/>
</dbReference>
<feature type="transmembrane region" description="Helical" evidence="1">
    <location>
        <begin position="26"/>
        <end position="47"/>
    </location>
</feature>
<feature type="domain" description="Fatty acid desaturase" evidence="2">
    <location>
        <begin position="53"/>
        <end position="291"/>
    </location>
</feature>
<feature type="transmembrane region" description="Helical" evidence="1">
    <location>
        <begin position="53"/>
        <end position="71"/>
    </location>
</feature>